<evidence type="ECO:0000256" key="1">
    <source>
        <dbReference type="SAM" id="Phobius"/>
    </source>
</evidence>
<dbReference type="RefSeq" id="WP_129929372.1">
    <property type="nucleotide sequence ID" value="NZ_CP159510.1"/>
</dbReference>
<name>A0AAU8IG79_9BACL</name>
<keyword evidence="1" id="KW-1133">Transmembrane helix</keyword>
<proteinExistence type="predicted"/>
<keyword evidence="1" id="KW-0812">Transmembrane</keyword>
<gene>
    <name evidence="2" type="ORF">ABNN70_01950</name>
</gene>
<accession>A0AAU8IG79</accession>
<evidence type="ECO:0008006" key="3">
    <source>
        <dbReference type="Google" id="ProtNLM"/>
    </source>
</evidence>
<organism evidence="2">
    <name type="scientific">Sporolactobacillus sp. Y61</name>
    <dbReference type="NCBI Taxonomy" id="3160863"/>
    <lineage>
        <taxon>Bacteria</taxon>
        <taxon>Bacillati</taxon>
        <taxon>Bacillota</taxon>
        <taxon>Bacilli</taxon>
        <taxon>Bacillales</taxon>
        <taxon>Sporolactobacillaceae</taxon>
        <taxon>Sporolactobacillus</taxon>
    </lineage>
</organism>
<protein>
    <recommendedName>
        <fullName evidence="3">YmcC</fullName>
    </recommendedName>
</protein>
<keyword evidence="1" id="KW-0472">Membrane</keyword>
<sequence>MIYWFIIADEISFWLFILLGLITRYIMKKEKLSLFFFISTPFLDLLLLILTFFDLRSGHPASFAHALAAIYIGVSIAFGSQMVKWADVRFAHHFAGGPAPAKKPKFGKAHARWERQGWYRHLLAWFIGSGLMLVVYFLSGHPDQNEVLFKTARLWLIILAADFIISFSYTLFPKKDAQKSTW</sequence>
<feature type="transmembrane region" description="Helical" evidence="1">
    <location>
        <begin position="59"/>
        <end position="79"/>
    </location>
</feature>
<feature type="transmembrane region" description="Helical" evidence="1">
    <location>
        <begin position="34"/>
        <end position="53"/>
    </location>
</feature>
<feature type="transmembrane region" description="Helical" evidence="1">
    <location>
        <begin position="122"/>
        <end position="140"/>
    </location>
</feature>
<dbReference type="EMBL" id="CP159510">
    <property type="protein sequence ID" value="XCJ17321.1"/>
    <property type="molecule type" value="Genomic_DNA"/>
</dbReference>
<feature type="transmembrane region" description="Helical" evidence="1">
    <location>
        <begin position="152"/>
        <end position="172"/>
    </location>
</feature>
<dbReference type="AlphaFoldDB" id="A0AAU8IG79"/>
<evidence type="ECO:0000313" key="2">
    <source>
        <dbReference type="EMBL" id="XCJ17321.1"/>
    </source>
</evidence>
<feature type="transmembrane region" description="Helical" evidence="1">
    <location>
        <begin position="6"/>
        <end position="27"/>
    </location>
</feature>
<reference evidence="2" key="1">
    <citation type="submission" date="2024-06" db="EMBL/GenBank/DDBJ databases">
        <authorList>
            <person name="Fan A."/>
            <person name="Zhang F.Y."/>
            <person name="Zhang L."/>
        </authorList>
    </citation>
    <scope>NUCLEOTIDE SEQUENCE</scope>
    <source>
        <strain evidence="2">Y61</strain>
    </source>
</reference>